<dbReference type="Gramene" id="GBG41861">
    <property type="protein sequence ID" value="GBG41861"/>
    <property type="gene ID" value="CBR_g75163"/>
</dbReference>
<evidence type="ECO:0000256" key="2">
    <source>
        <dbReference type="ARBA" id="ARBA00004442"/>
    </source>
</evidence>
<keyword evidence="6" id="KW-0472">Membrane</keyword>
<sequence>SGRRLELAVSSVVLKTLQLRRSIVSTWQKVEWGGAEGGKQVVNFRSPETAVSDSTDGAFPVGSESDTDLIIQLPSVKSTHKNNTSSSKGTTLRGASPVSKDEELREEMNWEEKLTRAIYAANNGSRTVFVIRGNVRLTKPLPWIQENARFSIRGSCGPDRKCVIDGASKYPIFVSYASGCSLSVVDLELRNAKGGAAYMKSCSVEVRSCIFRKNEGDYGAAIFMGLGTQTFDISDSMFIDNKALLGDGGALFLSTRGKGRITNCTFDGNRAKNRGGAVKYHSSNEAFVCSATTFRSNVAGTGGGAMWISPTASDVADVFFMGCDFSNNKALTGNGGAIGLETQLTGHFCGTTYTSNQAREGDDVELVQDGGLPIHLYFCPVRPEGLHVTPDPKAVAVADTCAYCVAPS</sequence>
<organism evidence="10 11">
    <name type="scientific">Chara braunii</name>
    <name type="common">Braun's stonewort</name>
    <dbReference type="NCBI Taxonomy" id="69332"/>
    <lineage>
        <taxon>Eukaryota</taxon>
        <taxon>Viridiplantae</taxon>
        <taxon>Streptophyta</taxon>
        <taxon>Charophyceae</taxon>
        <taxon>Charales</taxon>
        <taxon>Characeae</taxon>
        <taxon>Chara</taxon>
    </lineage>
</organism>
<dbReference type="Proteomes" id="UP000265515">
    <property type="component" value="Unassembled WGS sequence"/>
</dbReference>
<gene>
    <name evidence="10" type="ORF">CBR_g75163</name>
</gene>
<evidence type="ECO:0000313" key="10">
    <source>
        <dbReference type="EMBL" id="GBG41861.1"/>
    </source>
</evidence>
<dbReference type="GO" id="GO:0005576">
    <property type="term" value="C:extracellular region"/>
    <property type="evidence" value="ECO:0007669"/>
    <property type="project" value="UniProtKB-SubCell"/>
</dbReference>
<evidence type="ECO:0000256" key="5">
    <source>
        <dbReference type="ARBA" id="ARBA00022729"/>
    </source>
</evidence>
<proteinExistence type="predicted"/>
<dbReference type="InterPro" id="IPR012334">
    <property type="entry name" value="Pectin_lyas_fold"/>
</dbReference>
<dbReference type="Pfam" id="PF13229">
    <property type="entry name" value="Beta_helix"/>
    <property type="match status" value="1"/>
</dbReference>
<evidence type="ECO:0000256" key="4">
    <source>
        <dbReference type="ARBA" id="ARBA00022525"/>
    </source>
</evidence>
<dbReference type="SUPFAM" id="SSF51126">
    <property type="entry name" value="Pectin lyase-like"/>
    <property type="match status" value="1"/>
</dbReference>
<feature type="compositionally biased region" description="Low complexity" evidence="8">
    <location>
        <begin position="81"/>
        <end position="91"/>
    </location>
</feature>
<dbReference type="Gene3D" id="2.160.20.10">
    <property type="entry name" value="Single-stranded right-handed beta-helix, Pectin lyase-like"/>
    <property type="match status" value="1"/>
</dbReference>
<dbReference type="AlphaFoldDB" id="A0A388JJJ9"/>
<keyword evidence="7" id="KW-0998">Cell outer membrane</keyword>
<comment type="caution">
    <text evidence="10">The sequence shown here is derived from an EMBL/GenBank/DDBJ whole genome shotgun (WGS) entry which is preliminary data.</text>
</comment>
<evidence type="ECO:0000256" key="6">
    <source>
        <dbReference type="ARBA" id="ARBA00023136"/>
    </source>
</evidence>
<evidence type="ECO:0000256" key="7">
    <source>
        <dbReference type="ARBA" id="ARBA00023237"/>
    </source>
</evidence>
<dbReference type="PANTHER" id="PTHR11319">
    <property type="entry name" value="G PROTEIN-COUPLED RECEPTOR-RELATED"/>
    <property type="match status" value="1"/>
</dbReference>
<evidence type="ECO:0000256" key="3">
    <source>
        <dbReference type="ARBA" id="ARBA00004613"/>
    </source>
</evidence>
<evidence type="ECO:0000256" key="8">
    <source>
        <dbReference type="SAM" id="MobiDB-lite"/>
    </source>
</evidence>
<keyword evidence="11" id="KW-1185">Reference proteome</keyword>
<evidence type="ECO:0000313" key="11">
    <source>
        <dbReference type="Proteomes" id="UP000265515"/>
    </source>
</evidence>
<comment type="subcellular location">
    <subcellularLocation>
        <location evidence="1">Cell envelope</location>
    </subcellularLocation>
    <subcellularLocation>
        <location evidence="2">Cell outer membrane</location>
    </subcellularLocation>
    <subcellularLocation>
        <location evidence="3">Secreted</location>
    </subcellularLocation>
</comment>
<dbReference type="InterPro" id="IPR039448">
    <property type="entry name" value="Beta_helix"/>
</dbReference>
<accession>A0A388JJJ9</accession>
<keyword evidence="4" id="KW-0964">Secreted</keyword>
<name>A0A388JJJ9_CHABU</name>
<evidence type="ECO:0000256" key="1">
    <source>
        <dbReference type="ARBA" id="ARBA00004196"/>
    </source>
</evidence>
<dbReference type="InterPro" id="IPR011050">
    <property type="entry name" value="Pectin_lyase_fold/virulence"/>
</dbReference>
<dbReference type="InterPro" id="IPR003368">
    <property type="entry name" value="POMP_repeat"/>
</dbReference>
<feature type="non-terminal residue" evidence="10">
    <location>
        <position position="1"/>
    </location>
</feature>
<dbReference type="Pfam" id="PF02415">
    <property type="entry name" value="Chlam_PMP"/>
    <property type="match status" value="1"/>
</dbReference>
<feature type="region of interest" description="Disordered" evidence="8">
    <location>
        <begin position="77"/>
        <end position="104"/>
    </location>
</feature>
<dbReference type="OrthoDB" id="2013794at2759"/>
<feature type="domain" description="Right handed beta helix" evidence="9">
    <location>
        <begin position="161"/>
        <end position="283"/>
    </location>
</feature>
<dbReference type="PANTHER" id="PTHR11319:SF35">
    <property type="entry name" value="OUTER MEMBRANE PROTEIN PMPC-RELATED"/>
    <property type="match status" value="1"/>
</dbReference>
<reference evidence="10 11" key="1">
    <citation type="journal article" date="2018" name="Cell">
        <title>The Chara Genome: Secondary Complexity and Implications for Plant Terrestrialization.</title>
        <authorList>
            <person name="Nishiyama T."/>
            <person name="Sakayama H."/>
            <person name="Vries J.D."/>
            <person name="Buschmann H."/>
            <person name="Saint-Marcoux D."/>
            <person name="Ullrich K.K."/>
            <person name="Haas F.B."/>
            <person name="Vanderstraeten L."/>
            <person name="Becker D."/>
            <person name="Lang D."/>
            <person name="Vosolsobe S."/>
            <person name="Rombauts S."/>
            <person name="Wilhelmsson P.K.I."/>
            <person name="Janitza P."/>
            <person name="Kern R."/>
            <person name="Heyl A."/>
            <person name="Rumpler F."/>
            <person name="Villalobos L.I.A.C."/>
            <person name="Clay J.M."/>
            <person name="Skokan R."/>
            <person name="Toyoda A."/>
            <person name="Suzuki Y."/>
            <person name="Kagoshima H."/>
            <person name="Schijlen E."/>
            <person name="Tajeshwar N."/>
            <person name="Catarino B."/>
            <person name="Hetherington A.J."/>
            <person name="Saltykova A."/>
            <person name="Bonnot C."/>
            <person name="Breuninger H."/>
            <person name="Symeonidi A."/>
            <person name="Radhakrishnan G.V."/>
            <person name="Van Nieuwerburgh F."/>
            <person name="Deforce D."/>
            <person name="Chang C."/>
            <person name="Karol K.G."/>
            <person name="Hedrich R."/>
            <person name="Ulvskov P."/>
            <person name="Glockner G."/>
            <person name="Delwiche C.F."/>
            <person name="Petrasek J."/>
            <person name="Van de Peer Y."/>
            <person name="Friml J."/>
            <person name="Beilby M."/>
            <person name="Dolan L."/>
            <person name="Kohara Y."/>
            <person name="Sugano S."/>
            <person name="Fujiyama A."/>
            <person name="Delaux P.-M."/>
            <person name="Quint M."/>
            <person name="TheiBen G."/>
            <person name="Hagemann M."/>
            <person name="Harholt J."/>
            <person name="Dunand C."/>
            <person name="Zachgo S."/>
            <person name="Langdale J."/>
            <person name="Maumus F."/>
            <person name="Straeten D.V.D."/>
            <person name="Gould S.B."/>
            <person name="Rensing S.A."/>
        </authorList>
    </citation>
    <scope>NUCLEOTIDE SEQUENCE [LARGE SCALE GENOMIC DNA]</scope>
    <source>
        <strain evidence="10 11">S276</strain>
    </source>
</reference>
<evidence type="ECO:0000259" key="9">
    <source>
        <dbReference type="Pfam" id="PF13229"/>
    </source>
</evidence>
<dbReference type="EMBL" id="BFEA01002545">
    <property type="protein sequence ID" value="GBG41861.1"/>
    <property type="molecule type" value="Genomic_DNA"/>
</dbReference>
<protein>
    <recommendedName>
        <fullName evidence="9">Right handed beta helix domain-containing protein</fullName>
    </recommendedName>
</protein>
<keyword evidence="5" id="KW-0732">Signal</keyword>